<evidence type="ECO:0000313" key="1">
    <source>
        <dbReference type="EMBL" id="KAH7844491.1"/>
    </source>
</evidence>
<protein>
    <submittedName>
        <fullName evidence="1">Uncharacterized protein</fullName>
    </submittedName>
</protein>
<name>A0ACB7XTV0_9ERIC</name>
<evidence type="ECO:0000313" key="2">
    <source>
        <dbReference type="Proteomes" id="UP000828048"/>
    </source>
</evidence>
<dbReference type="Proteomes" id="UP000828048">
    <property type="component" value="Chromosome 1"/>
</dbReference>
<organism evidence="1 2">
    <name type="scientific">Vaccinium darrowii</name>
    <dbReference type="NCBI Taxonomy" id="229202"/>
    <lineage>
        <taxon>Eukaryota</taxon>
        <taxon>Viridiplantae</taxon>
        <taxon>Streptophyta</taxon>
        <taxon>Embryophyta</taxon>
        <taxon>Tracheophyta</taxon>
        <taxon>Spermatophyta</taxon>
        <taxon>Magnoliopsida</taxon>
        <taxon>eudicotyledons</taxon>
        <taxon>Gunneridae</taxon>
        <taxon>Pentapetalae</taxon>
        <taxon>asterids</taxon>
        <taxon>Ericales</taxon>
        <taxon>Ericaceae</taxon>
        <taxon>Vaccinioideae</taxon>
        <taxon>Vaccinieae</taxon>
        <taxon>Vaccinium</taxon>
    </lineage>
</organism>
<reference evidence="1 2" key="1">
    <citation type="journal article" date="2021" name="Hortic Res">
        <title>High-quality reference genome and annotation aids understanding of berry development for evergreen blueberry (Vaccinium darrowii).</title>
        <authorList>
            <person name="Yu J."/>
            <person name="Hulse-Kemp A.M."/>
            <person name="Babiker E."/>
            <person name="Staton M."/>
        </authorList>
    </citation>
    <scope>NUCLEOTIDE SEQUENCE [LARGE SCALE GENOMIC DNA]</scope>
    <source>
        <strain evidence="2">cv. NJ 8807/NJ 8810</strain>
        <tissue evidence="1">Young leaf</tissue>
    </source>
</reference>
<dbReference type="EMBL" id="CM037151">
    <property type="protein sequence ID" value="KAH7844491.1"/>
    <property type="molecule type" value="Genomic_DNA"/>
</dbReference>
<gene>
    <name evidence="1" type="ORF">Vadar_028601</name>
</gene>
<keyword evidence="2" id="KW-1185">Reference proteome</keyword>
<proteinExistence type="predicted"/>
<sequence length="161" mass="17368">MKTKSKLINQICSKAENPSLCLKVLNSDPRSARADLKGLGRISIFMAQKHAKQTSDLITSLRKGPSSYLTGQYDVCAEVYGSAIGDLNGARQILFKKVLSPSDISTFHSRASAAFTRPVTCEDALLGPDEPSHEPPKLKQANDMFKGLCSIVVEIGASLKS</sequence>
<accession>A0ACB7XTV0</accession>
<comment type="caution">
    <text evidence="1">The sequence shown here is derived from an EMBL/GenBank/DDBJ whole genome shotgun (WGS) entry which is preliminary data.</text>
</comment>